<organism evidence="8 9">
    <name type="scientific">Stichopus japonicus</name>
    <name type="common">Sea cucumber</name>
    <dbReference type="NCBI Taxonomy" id="307972"/>
    <lineage>
        <taxon>Eukaryota</taxon>
        <taxon>Metazoa</taxon>
        <taxon>Echinodermata</taxon>
        <taxon>Eleutherozoa</taxon>
        <taxon>Echinozoa</taxon>
        <taxon>Holothuroidea</taxon>
        <taxon>Aspidochirotacea</taxon>
        <taxon>Aspidochirotida</taxon>
        <taxon>Stichopodidae</taxon>
        <taxon>Apostichopus</taxon>
    </lineage>
</organism>
<dbReference type="PANTHER" id="PTHR47961">
    <property type="entry name" value="DNA POLYMERASE THETA, PUTATIVE (AFU_ORTHOLOGUE AFUA_1G05260)-RELATED"/>
    <property type="match status" value="1"/>
</dbReference>
<evidence type="ECO:0000256" key="2">
    <source>
        <dbReference type="ARBA" id="ARBA00022741"/>
    </source>
</evidence>
<dbReference type="InterPro" id="IPR050474">
    <property type="entry name" value="Hel308_SKI2-like"/>
</dbReference>
<evidence type="ECO:0000313" key="8">
    <source>
        <dbReference type="EMBL" id="PIK56650.1"/>
    </source>
</evidence>
<proteinExistence type="predicted"/>
<keyword evidence="9" id="KW-1185">Reference proteome</keyword>
<comment type="caution">
    <text evidence="8">The sequence shown here is derived from an EMBL/GenBank/DDBJ whole genome shotgun (WGS) entry which is preliminary data.</text>
</comment>
<dbReference type="EMBL" id="MRZV01000168">
    <property type="protein sequence ID" value="PIK56650.1"/>
    <property type="molecule type" value="Genomic_DNA"/>
</dbReference>
<evidence type="ECO:0000256" key="1">
    <source>
        <dbReference type="ARBA" id="ARBA00022737"/>
    </source>
</evidence>
<dbReference type="Pfam" id="PF26582">
    <property type="entry name" value="ASCC3_N"/>
    <property type="match status" value="1"/>
</dbReference>
<dbReference type="SUPFAM" id="SSF46785">
    <property type="entry name" value="Winged helix' DNA-binding domain"/>
    <property type="match status" value="1"/>
</dbReference>
<dbReference type="STRING" id="307972.A0A2G8L924"/>
<keyword evidence="3" id="KW-0378">Hydrolase</keyword>
<keyword evidence="2" id="KW-0547">Nucleotide-binding</keyword>
<dbReference type="InterPro" id="IPR027417">
    <property type="entry name" value="P-loop_NTPase"/>
</dbReference>
<dbReference type="Pfam" id="PF00270">
    <property type="entry name" value="DEAD"/>
    <property type="match status" value="1"/>
</dbReference>
<dbReference type="InterPro" id="IPR011545">
    <property type="entry name" value="DEAD/DEAH_box_helicase_dom"/>
</dbReference>
<accession>A0A2G8L924</accession>
<evidence type="ECO:0000256" key="5">
    <source>
        <dbReference type="ARBA" id="ARBA00022840"/>
    </source>
</evidence>
<dbReference type="InterPro" id="IPR036390">
    <property type="entry name" value="WH_DNA-bd_sf"/>
</dbReference>
<dbReference type="SUPFAM" id="SSF52540">
    <property type="entry name" value="P-loop containing nucleoside triphosphate hydrolases"/>
    <property type="match status" value="2"/>
</dbReference>
<dbReference type="GO" id="GO:0004386">
    <property type="term" value="F:helicase activity"/>
    <property type="evidence" value="ECO:0007669"/>
    <property type="project" value="UniProtKB-KW"/>
</dbReference>
<dbReference type="SMART" id="SM00487">
    <property type="entry name" value="DEXDc"/>
    <property type="match status" value="1"/>
</dbReference>
<evidence type="ECO:0000256" key="3">
    <source>
        <dbReference type="ARBA" id="ARBA00022801"/>
    </source>
</evidence>
<keyword evidence="4" id="KW-0347">Helicase</keyword>
<sequence length="971" mass="109221">MTLPRLTGTLRTYGGVTRTTNSEQDEENEISLIDKGRRQMVRKAEKGLTWRRLETSIQKRSDNGGATKKLLRDIINCASGLVGEESPMEVVEHAACTAICILHNCDEVTHQEIRQFGAQFGSVSRLVVDEFFGILSKVIAQLPTGSLSEILKSMEEIVEKEFGESIKFSHETKPLNVDNDQVFEPIGHEISHWELDFSYANNGNVAVEPNSKETSDGSNNNLSWLRKEVENAVGLSGSKSLGLSVEALCITLITELKSSKSNDELQNELFDLLGFECFELIEMVLKHRSDITSAAHRGEAFARITDHKKDKGNKTPTYGSQVTIQSVKEKELAKQIRREEKKLARREGRSTRQENGNGETEFDADYLRLQREFALQDAKSEPLFKHPRRRGPQYERYPFVFDAMAEAQRASSFVAGAKISLPVGFQQKQEKLYEEVHLPPASAAPLDVGQELIPIASLDEIGQMAFKGTKKLNRIQSVVFETAYNTNENLLICAPTGAGKTNIAMLTIIHQIKHHIEAGVIKKDSFKIIYVAPMKALAAEMVRNFGSRLAPLGIQVKEMTGDMQLTKSEIVKTQMIVTTPEKWDVVTRKSTGDVALTQLVKLIILDEVHLLHDDRGAVIESIVARTLRQVESTQNMIRIIGLSATLPNYVDVARFLRVNPYKGLFFFDGRFRPVPLGQRFIGVKSTNPMQQRRDMDEVCYEKVSSMVENGFQVMVFVHARNATVHTASKMQEIAKKMGESGMFQATSSPELGTAAKQVSRSRNKQLRELFSDGFSIHHAGMLRQDRNLVERLFSDGHIKGTQIYDANKGAFKDLGILDVMQIFGRAGRPQFDTFGEGTIITTHDRLSKYLALMTRQNPIESQFQSRLADNLNAEISLGTVCNVEEAVKWLSYTYFYVRMQLNPLVYGITYQQGQDDPDLLKHRTELIMVAARNLDKAEMIRFVERTGDLHATDKGRIASNYYITYATIRDV</sequence>
<dbReference type="Pfam" id="PF23445">
    <property type="entry name" value="WHD_SNRNP200"/>
    <property type="match status" value="1"/>
</dbReference>
<dbReference type="PANTHER" id="PTHR47961:SF13">
    <property type="entry name" value="ACTIVATING SIGNAL COINTEGRATOR 1 COMPLEX SUBUNIT 3"/>
    <property type="match status" value="1"/>
</dbReference>
<dbReference type="InterPro" id="IPR058856">
    <property type="entry name" value="ASCC3_N"/>
</dbReference>
<dbReference type="InterPro" id="IPR036388">
    <property type="entry name" value="WH-like_DNA-bd_sf"/>
</dbReference>
<keyword evidence="5" id="KW-0067">ATP-binding</keyword>
<dbReference type="Gene3D" id="3.40.50.300">
    <property type="entry name" value="P-loop containing nucleotide triphosphate hydrolases"/>
    <property type="match status" value="3"/>
</dbReference>
<dbReference type="OrthoDB" id="5575at2759"/>
<feature type="region of interest" description="Disordered" evidence="6">
    <location>
        <begin position="339"/>
        <end position="361"/>
    </location>
</feature>
<dbReference type="FunFam" id="1.10.10.10:FF:000024">
    <property type="entry name" value="U5 small nuclear ribonucleoprotein helicase"/>
    <property type="match status" value="1"/>
</dbReference>
<feature type="domain" description="Helicase ATP-binding" evidence="7">
    <location>
        <begin position="481"/>
        <end position="664"/>
    </location>
</feature>
<name>A0A2G8L924_STIJA</name>
<dbReference type="Gene3D" id="1.10.10.10">
    <property type="entry name" value="Winged helix-like DNA-binding domain superfamily/Winged helix DNA-binding domain"/>
    <property type="match status" value="1"/>
</dbReference>
<evidence type="ECO:0000256" key="6">
    <source>
        <dbReference type="SAM" id="MobiDB-lite"/>
    </source>
</evidence>
<evidence type="ECO:0000259" key="7">
    <source>
        <dbReference type="PROSITE" id="PS51192"/>
    </source>
</evidence>
<dbReference type="InterPro" id="IPR014001">
    <property type="entry name" value="Helicase_ATP-bd"/>
</dbReference>
<dbReference type="PROSITE" id="PS51192">
    <property type="entry name" value="HELICASE_ATP_BIND_1"/>
    <property type="match status" value="1"/>
</dbReference>
<dbReference type="GO" id="GO:0005524">
    <property type="term" value="F:ATP binding"/>
    <property type="evidence" value="ECO:0007669"/>
    <property type="project" value="UniProtKB-KW"/>
</dbReference>
<protein>
    <submittedName>
        <fullName evidence="8">Putative activating signal cointegrator 1 complex subunit 3-like</fullName>
    </submittedName>
</protein>
<feature type="compositionally biased region" description="Basic and acidic residues" evidence="6">
    <location>
        <begin position="339"/>
        <end position="352"/>
    </location>
</feature>
<keyword evidence="1" id="KW-0677">Repeat</keyword>
<dbReference type="InterPro" id="IPR057842">
    <property type="entry name" value="WH_MER3"/>
</dbReference>
<dbReference type="GO" id="GO:0016787">
    <property type="term" value="F:hydrolase activity"/>
    <property type="evidence" value="ECO:0007669"/>
    <property type="project" value="UniProtKB-KW"/>
</dbReference>
<gene>
    <name evidence="8" type="ORF">BSL78_06436</name>
</gene>
<dbReference type="GO" id="GO:0003676">
    <property type="term" value="F:nucleic acid binding"/>
    <property type="evidence" value="ECO:0007669"/>
    <property type="project" value="InterPro"/>
</dbReference>
<evidence type="ECO:0000256" key="4">
    <source>
        <dbReference type="ARBA" id="ARBA00022806"/>
    </source>
</evidence>
<evidence type="ECO:0000313" key="9">
    <source>
        <dbReference type="Proteomes" id="UP000230750"/>
    </source>
</evidence>
<dbReference type="FunFam" id="3.40.50.300:FF:000102">
    <property type="entry name" value="RNA helicase, activating signal cointegrator 1"/>
    <property type="match status" value="1"/>
</dbReference>
<dbReference type="AlphaFoldDB" id="A0A2G8L924"/>
<dbReference type="Proteomes" id="UP000230750">
    <property type="component" value="Unassembled WGS sequence"/>
</dbReference>
<dbReference type="CDD" id="cd18020">
    <property type="entry name" value="DEXHc_ASCC3_1"/>
    <property type="match status" value="1"/>
</dbReference>
<reference evidence="8 9" key="1">
    <citation type="journal article" date="2017" name="PLoS Biol.">
        <title>The sea cucumber genome provides insights into morphological evolution and visceral regeneration.</title>
        <authorList>
            <person name="Zhang X."/>
            <person name="Sun L."/>
            <person name="Yuan J."/>
            <person name="Sun Y."/>
            <person name="Gao Y."/>
            <person name="Zhang L."/>
            <person name="Li S."/>
            <person name="Dai H."/>
            <person name="Hamel J.F."/>
            <person name="Liu C."/>
            <person name="Yu Y."/>
            <person name="Liu S."/>
            <person name="Lin W."/>
            <person name="Guo K."/>
            <person name="Jin S."/>
            <person name="Xu P."/>
            <person name="Storey K.B."/>
            <person name="Huan P."/>
            <person name="Zhang T."/>
            <person name="Zhou Y."/>
            <person name="Zhang J."/>
            <person name="Lin C."/>
            <person name="Li X."/>
            <person name="Xing L."/>
            <person name="Huo D."/>
            <person name="Sun M."/>
            <person name="Wang L."/>
            <person name="Mercier A."/>
            <person name="Li F."/>
            <person name="Yang H."/>
            <person name="Xiang J."/>
        </authorList>
    </citation>
    <scope>NUCLEOTIDE SEQUENCE [LARGE SCALE GENOMIC DNA]</scope>
    <source>
        <strain evidence="8">Shaxun</strain>
        <tissue evidence="8">Muscle</tissue>
    </source>
</reference>